<accession>A0ABV7UYR9</accession>
<keyword evidence="2" id="KW-1185">Reference proteome</keyword>
<evidence type="ECO:0008006" key="3">
    <source>
        <dbReference type="Google" id="ProtNLM"/>
    </source>
</evidence>
<dbReference type="EMBL" id="JBHRYE010000006">
    <property type="protein sequence ID" value="MFC3670319.1"/>
    <property type="molecule type" value="Genomic_DNA"/>
</dbReference>
<evidence type="ECO:0000313" key="1">
    <source>
        <dbReference type="EMBL" id="MFC3670319.1"/>
    </source>
</evidence>
<protein>
    <recommendedName>
        <fullName evidence="3">DUF2283 domain-containing protein</fullName>
    </recommendedName>
</protein>
<sequence>MNACHDAPARRATGPRETPVMRVVYRDAHDRMLLTFPRDGDAAITTRLVDDECHAPLLIDGQTGAARRLSAREAMDRTHTMQLAGATPGVCPR</sequence>
<name>A0ABV7UYR9_9SPHN</name>
<reference evidence="2" key="1">
    <citation type="journal article" date="2019" name="Int. J. Syst. Evol. Microbiol.">
        <title>The Global Catalogue of Microorganisms (GCM) 10K type strain sequencing project: providing services to taxonomists for standard genome sequencing and annotation.</title>
        <authorList>
            <consortium name="The Broad Institute Genomics Platform"/>
            <consortium name="The Broad Institute Genome Sequencing Center for Infectious Disease"/>
            <person name="Wu L."/>
            <person name="Ma J."/>
        </authorList>
    </citation>
    <scope>NUCLEOTIDE SEQUENCE [LARGE SCALE GENOMIC DNA]</scope>
    <source>
        <strain evidence="2">KCTC 42224</strain>
    </source>
</reference>
<organism evidence="1 2">
    <name type="scientific">Novosphingobium pokkalii</name>
    <dbReference type="NCBI Taxonomy" id="1770194"/>
    <lineage>
        <taxon>Bacteria</taxon>
        <taxon>Pseudomonadati</taxon>
        <taxon>Pseudomonadota</taxon>
        <taxon>Alphaproteobacteria</taxon>
        <taxon>Sphingomonadales</taxon>
        <taxon>Sphingomonadaceae</taxon>
        <taxon>Novosphingobium</taxon>
    </lineage>
</organism>
<dbReference type="RefSeq" id="WP_191325392.1">
    <property type="nucleotide sequence ID" value="NZ_JBHRYE010000006.1"/>
</dbReference>
<evidence type="ECO:0000313" key="2">
    <source>
        <dbReference type="Proteomes" id="UP001595683"/>
    </source>
</evidence>
<proteinExistence type="predicted"/>
<dbReference type="Proteomes" id="UP001595683">
    <property type="component" value="Unassembled WGS sequence"/>
</dbReference>
<gene>
    <name evidence="1" type="ORF">ACFOOT_02670</name>
</gene>
<comment type="caution">
    <text evidence="1">The sequence shown here is derived from an EMBL/GenBank/DDBJ whole genome shotgun (WGS) entry which is preliminary data.</text>
</comment>